<organism evidence="7 8">
    <name type="scientific">Brassica cretica</name>
    <name type="common">Mustard</name>
    <dbReference type="NCBI Taxonomy" id="69181"/>
    <lineage>
        <taxon>Eukaryota</taxon>
        <taxon>Viridiplantae</taxon>
        <taxon>Streptophyta</taxon>
        <taxon>Embryophyta</taxon>
        <taxon>Tracheophyta</taxon>
        <taxon>Spermatophyta</taxon>
        <taxon>Magnoliopsida</taxon>
        <taxon>eudicotyledons</taxon>
        <taxon>Gunneridae</taxon>
        <taxon>Pentapetalae</taxon>
        <taxon>rosids</taxon>
        <taxon>malvids</taxon>
        <taxon>Brassicales</taxon>
        <taxon>Brassicaceae</taxon>
        <taxon>Brassiceae</taxon>
        <taxon>Brassica</taxon>
    </lineage>
</organism>
<protein>
    <recommendedName>
        <fullName evidence="6">SWIM-type domain-containing protein</fullName>
    </recommendedName>
</protein>
<feature type="domain" description="SWIM-type" evidence="6">
    <location>
        <begin position="379"/>
        <end position="411"/>
    </location>
</feature>
<evidence type="ECO:0000256" key="5">
    <source>
        <dbReference type="SAM" id="MobiDB-lite"/>
    </source>
</evidence>
<evidence type="ECO:0000256" key="2">
    <source>
        <dbReference type="ARBA" id="ARBA00022771"/>
    </source>
</evidence>
<evidence type="ECO:0000256" key="4">
    <source>
        <dbReference type="PROSITE-ProRule" id="PRU00325"/>
    </source>
</evidence>
<gene>
    <name evidence="7" type="ORF">F2Q68_00034746</name>
</gene>
<dbReference type="SMART" id="SM00575">
    <property type="entry name" value="ZnF_PMZ"/>
    <property type="match status" value="1"/>
</dbReference>
<dbReference type="InterPro" id="IPR007527">
    <property type="entry name" value="Znf_SWIM"/>
</dbReference>
<evidence type="ECO:0000259" key="6">
    <source>
        <dbReference type="PROSITE" id="PS50966"/>
    </source>
</evidence>
<dbReference type="EMBL" id="QGKW02001988">
    <property type="protein sequence ID" value="KAF2550222.1"/>
    <property type="molecule type" value="Genomic_DNA"/>
</dbReference>
<keyword evidence="2 4" id="KW-0863">Zinc-finger</keyword>
<keyword evidence="1" id="KW-0479">Metal-binding</keyword>
<dbReference type="InterPro" id="IPR057136">
    <property type="entry name" value="At2g35280_TPR_dom"/>
</dbReference>
<dbReference type="AlphaFoldDB" id="A0A8S9H1V3"/>
<dbReference type="InterPro" id="IPR006564">
    <property type="entry name" value="Znf_PMZ"/>
</dbReference>
<feature type="region of interest" description="Disordered" evidence="5">
    <location>
        <begin position="227"/>
        <end position="249"/>
    </location>
</feature>
<dbReference type="PANTHER" id="PTHR33784">
    <property type="entry name" value="OS05G0482100 PROTEIN"/>
    <property type="match status" value="1"/>
</dbReference>
<dbReference type="Pfam" id="PF23310">
    <property type="entry name" value="TPR_27"/>
    <property type="match status" value="1"/>
</dbReference>
<name>A0A8S9H1V3_BRACR</name>
<evidence type="ECO:0000256" key="3">
    <source>
        <dbReference type="ARBA" id="ARBA00022833"/>
    </source>
</evidence>
<dbReference type="Pfam" id="PF04434">
    <property type="entry name" value="SWIM"/>
    <property type="match status" value="1"/>
</dbReference>
<evidence type="ECO:0000313" key="7">
    <source>
        <dbReference type="EMBL" id="KAF2550222.1"/>
    </source>
</evidence>
<dbReference type="Proteomes" id="UP000712281">
    <property type="component" value="Unassembled WGS sequence"/>
</dbReference>
<sequence>MGMTSLYPNFFYLVFSAESLLHSIPGDLVFLEKIIVSSDLSSLTSFLSSSSSFSHTEQRNRSVLPKGVSSDGSVHYEIEVFFLQFHLNLMFLHTRSERFRKNQAATLNQHKSSHLGWFVNDDEAVDPPTTECTEGHHRVGADDEFVYPGKCTPSKQNRLIEDSEDFIDPPVTQCTQVQGGESFMRGIQVSKMYGYNDVDPVFDEMRGSSFEPVEDDDEAVDPPIAECTDGHDGVGADDEFVDPRRFTPPKQNRVIEDSEEFVDPPGTQSTQVQGGESFMRGIQVLEMYGYNDVDPVFDEMRGRSFEPPEIDYTKEDSDIYVGMLAALLRRCEISMMNGNIPKDIDIILVEQLVLPTGLLVLPCSTWEIEVTHSPTGFGFTVDLEKQTCTCLEFQMLGLPCRHAIAAASSQNMDYSLFFSEYHVKQTWAETIKGIILPIPDPIDVFVPAEILKAELYPPMTKRTKGRPCIKRNFSAGEFPGLAHWVHCKLLRNLLTVASVGLILKTLFRKHIPSFVLVTYRYLLIMPEFPILSLPAEVQALGVQRVAHNSFSDLYRLRSTCKSRCALADDGGVYAAFDLFKYPWYVGKRNLLLRRCFEEGNPSTLYVKGVEYFYRLDHHIEGLALIKRPADAGFEQASYTYAMTRKIFSDDGEYLSRFTREYVAKIGMVVKSSEGIWHRDHNDAFLTKRHMFISTVVLLFSSFPCCPILQNDWVLWHIEHNKGEDMCNRCFWKK</sequence>
<dbReference type="PROSITE" id="PS50966">
    <property type="entry name" value="ZF_SWIM"/>
    <property type="match status" value="1"/>
</dbReference>
<accession>A0A8S9H1V3</accession>
<dbReference type="GO" id="GO:0008270">
    <property type="term" value="F:zinc ion binding"/>
    <property type="evidence" value="ECO:0007669"/>
    <property type="project" value="UniProtKB-KW"/>
</dbReference>
<proteinExistence type="predicted"/>
<evidence type="ECO:0000256" key="1">
    <source>
        <dbReference type="ARBA" id="ARBA00022723"/>
    </source>
</evidence>
<dbReference type="InterPro" id="IPR040338">
    <property type="entry name" value="At1g67623-like"/>
</dbReference>
<keyword evidence="3" id="KW-0862">Zinc</keyword>
<comment type="caution">
    <text evidence="7">The sequence shown here is derived from an EMBL/GenBank/DDBJ whole genome shotgun (WGS) entry which is preliminary data.</text>
</comment>
<reference evidence="7" key="1">
    <citation type="submission" date="2019-12" db="EMBL/GenBank/DDBJ databases">
        <title>Genome sequencing and annotation of Brassica cretica.</title>
        <authorList>
            <person name="Studholme D.J."/>
            <person name="Sarris P.F."/>
        </authorList>
    </citation>
    <scope>NUCLEOTIDE SEQUENCE</scope>
    <source>
        <strain evidence="7">PFS-001/15</strain>
        <tissue evidence="7">Leaf</tissue>
    </source>
</reference>
<evidence type="ECO:0000313" key="8">
    <source>
        <dbReference type="Proteomes" id="UP000712281"/>
    </source>
</evidence>
<dbReference type="PANTHER" id="PTHR33784:SF35">
    <property type="entry name" value="(RAPE) HYPOTHETICAL PROTEIN"/>
    <property type="match status" value="1"/>
</dbReference>